<comment type="similarity">
    <text evidence="1">Belongs to the peptidase C56 family.</text>
</comment>
<evidence type="ECO:0000256" key="1">
    <source>
        <dbReference type="ARBA" id="ARBA00008542"/>
    </source>
</evidence>
<evidence type="ECO:0000313" key="3">
    <source>
        <dbReference type="EMBL" id="CUS55513.1"/>
    </source>
</evidence>
<protein>
    <submittedName>
        <fullName evidence="3">ThiJ/PfpI family protein</fullName>
    </submittedName>
</protein>
<dbReference type="InterPro" id="IPR029062">
    <property type="entry name" value="Class_I_gatase-like"/>
</dbReference>
<dbReference type="CDD" id="cd03134">
    <property type="entry name" value="GATase1_PfpI_like"/>
    <property type="match status" value="1"/>
</dbReference>
<dbReference type="PANTHER" id="PTHR42733:SF12">
    <property type="entry name" value="PROTEINASE"/>
    <property type="match status" value="1"/>
</dbReference>
<dbReference type="InterPro" id="IPR006286">
    <property type="entry name" value="C56_PfpI-like"/>
</dbReference>
<evidence type="ECO:0000259" key="2">
    <source>
        <dbReference type="Pfam" id="PF01965"/>
    </source>
</evidence>
<proteinExistence type="inferred from homology"/>
<dbReference type="NCBIfam" id="TIGR01382">
    <property type="entry name" value="PfpI"/>
    <property type="match status" value="1"/>
</dbReference>
<dbReference type="PROSITE" id="PS51273">
    <property type="entry name" value="GATASE_TYPE_1"/>
    <property type="match status" value="1"/>
</dbReference>
<dbReference type="EMBL" id="CZQD01000001">
    <property type="protein sequence ID" value="CUS55513.1"/>
    <property type="molecule type" value="Genomic_DNA"/>
</dbReference>
<reference evidence="3" key="1">
    <citation type="submission" date="2015-10" db="EMBL/GenBank/DDBJ databases">
        <authorList>
            <person name="Gilbert D.G."/>
        </authorList>
    </citation>
    <scope>NUCLEOTIDE SEQUENCE</scope>
</reference>
<dbReference type="Pfam" id="PF01965">
    <property type="entry name" value="DJ-1_PfpI"/>
    <property type="match status" value="1"/>
</dbReference>
<dbReference type="SUPFAM" id="SSF52317">
    <property type="entry name" value="Class I glutamine amidotransferase-like"/>
    <property type="match status" value="1"/>
</dbReference>
<dbReference type="PROSITE" id="PS51276">
    <property type="entry name" value="PEPTIDASE_C56_PFPI"/>
    <property type="match status" value="1"/>
</dbReference>
<name>A0A160TWV9_9ZZZZ</name>
<dbReference type="Gene3D" id="3.40.50.880">
    <property type="match status" value="1"/>
</dbReference>
<dbReference type="InterPro" id="IPR002818">
    <property type="entry name" value="DJ-1/PfpI"/>
</dbReference>
<feature type="domain" description="DJ-1/PfpI" evidence="2">
    <location>
        <begin position="10"/>
        <end position="177"/>
    </location>
</feature>
<accession>A0A160TWV9</accession>
<dbReference type="AlphaFoldDB" id="A0A160TWV9"/>
<gene>
    <name evidence="3" type="ORF">MGWOODY_Hyp1760</name>
</gene>
<sequence length="192" mass="20769">MSNQRAQGRKMAILAADGFEEIELTSPKEAIEAAGGETMIVSTEKGFIHANQHREHGDKYQVDLSLDEAKAEDFDALLIPGGLFSPDALRTNDKAKSFVSDFFAQKKPVFSICHGPQVLISANLVNGREVTGFPAIQQDLKNAGGIVKDQSVVVDGGLVTSRSPDDLGDFNAKIVEEICEGKHERQRDSVTA</sequence>
<dbReference type="PANTHER" id="PTHR42733">
    <property type="entry name" value="DJ-1 PROTEIN"/>
    <property type="match status" value="1"/>
</dbReference>
<organism evidence="3">
    <name type="scientific">hydrothermal vent metagenome</name>
    <dbReference type="NCBI Taxonomy" id="652676"/>
    <lineage>
        <taxon>unclassified sequences</taxon>
        <taxon>metagenomes</taxon>
        <taxon>ecological metagenomes</taxon>
    </lineage>
</organism>